<organism evidence="1 2">
    <name type="scientific">Podospora australis</name>
    <dbReference type="NCBI Taxonomy" id="1536484"/>
    <lineage>
        <taxon>Eukaryota</taxon>
        <taxon>Fungi</taxon>
        <taxon>Dikarya</taxon>
        <taxon>Ascomycota</taxon>
        <taxon>Pezizomycotina</taxon>
        <taxon>Sordariomycetes</taxon>
        <taxon>Sordariomycetidae</taxon>
        <taxon>Sordariales</taxon>
        <taxon>Podosporaceae</taxon>
        <taxon>Podospora</taxon>
    </lineage>
</organism>
<accession>A0AAN6WPT6</accession>
<proteinExistence type="predicted"/>
<evidence type="ECO:0008006" key="3">
    <source>
        <dbReference type="Google" id="ProtNLM"/>
    </source>
</evidence>
<sequence length="305" mass="33563">MASSSSDQKGPVGTAIALSPPPWNTRATMYLIAFWTSAKIASDLPPKAFHPLELQSSFASPKFGNPTGGLSMIQLIRYHDTPVGPYDEMILSPGSFEYPDPSSSPASSSKTKKKAMRITRIYVSQEKTCFNGRKLWNIPKHLARFEWVDDPSSGATTIKVYPHDTAATPYDPKESSPSDAPFFQCTLKAVPYLPSIPFSTSLLKTIGMDYTIVQPPLPEGTQAASNELPGTGDEWTRLSDFVQHSKQTSVVWADLSQKDKSSGIAPDQYENFWPGLGRWHLALKMDNGQADFGHGVKWTTPSYLL</sequence>
<keyword evidence="2" id="KW-1185">Reference proteome</keyword>
<protein>
    <recommendedName>
        <fullName evidence="3">Acetoacetate decarboxylase</fullName>
    </recommendedName>
</protein>
<dbReference type="InterPro" id="IPR023375">
    <property type="entry name" value="ADC_dom_sf"/>
</dbReference>
<evidence type="ECO:0000313" key="2">
    <source>
        <dbReference type="Proteomes" id="UP001302126"/>
    </source>
</evidence>
<dbReference type="Proteomes" id="UP001302126">
    <property type="component" value="Unassembled WGS sequence"/>
</dbReference>
<dbReference type="Gene3D" id="2.40.400.10">
    <property type="entry name" value="Acetoacetate decarboxylase-like"/>
    <property type="match status" value="1"/>
</dbReference>
<dbReference type="PANTHER" id="PTHR40518:SF1">
    <property type="entry name" value="ACETOACETATE DECARBOXYLASE"/>
    <property type="match status" value="1"/>
</dbReference>
<evidence type="ECO:0000313" key="1">
    <source>
        <dbReference type="EMBL" id="KAK4184157.1"/>
    </source>
</evidence>
<dbReference type="EMBL" id="MU864502">
    <property type="protein sequence ID" value="KAK4184157.1"/>
    <property type="molecule type" value="Genomic_DNA"/>
</dbReference>
<comment type="caution">
    <text evidence="1">The sequence shown here is derived from an EMBL/GenBank/DDBJ whole genome shotgun (WGS) entry which is preliminary data.</text>
</comment>
<reference evidence="1" key="2">
    <citation type="submission" date="2023-05" db="EMBL/GenBank/DDBJ databases">
        <authorList>
            <consortium name="Lawrence Berkeley National Laboratory"/>
            <person name="Steindorff A."/>
            <person name="Hensen N."/>
            <person name="Bonometti L."/>
            <person name="Westerberg I."/>
            <person name="Brannstrom I.O."/>
            <person name="Guillou S."/>
            <person name="Cros-Aarteil S."/>
            <person name="Calhoun S."/>
            <person name="Haridas S."/>
            <person name="Kuo A."/>
            <person name="Mondo S."/>
            <person name="Pangilinan J."/>
            <person name="Riley R."/>
            <person name="Labutti K."/>
            <person name="Andreopoulos B."/>
            <person name="Lipzen A."/>
            <person name="Chen C."/>
            <person name="Yanf M."/>
            <person name="Daum C."/>
            <person name="Ng V."/>
            <person name="Clum A."/>
            <person name="Ohm R."/>
            <person name="Martin F."/>
            <person name="Silar P."/>
            <person name="Natvig D."/>
            <person name="Lalanne C."/>
            <person name="Gautier V."/>
            <person name="Ament-Velasquez S.L."/>
            <person name="Kruys A."/>
            <person name="Hutchinson M.I."/>
            <person name="Powell A.J."/>
            <person name="Barry K."/>
            <person name="Miller A.N."/>
            <person name="Grigoriev I.V."/>
            <person name="Debuchy R."/>
            <person name="Gladieux P."/>
            <person name="Thoren M.H."/>
            <person name="Johannesson H."/>
        </authorList>
    </citation>
    <scope>NUCLEOTIDE SEQUENCE</scope>
    <source>
        <strain evidence="1">PSN309</strain>
    </source>
</reference>
<name>A0AAN6WPT6_9PEZI</name>
<reference evidence="1" key="1">
    <citation type="journal article" date="2023" name="Mol. Phylogenet. Evol.">
        <title>Genome-scale phylogeny and comparative genomics of the fungal order Sordariales.</title>
        <authorList>
            <person name="Hensen N."/>
            <person name="Bonometti L."/>
            <person name="Westerberg I."/>
            <person name="Brannstrom I.O."/>
            <person name="Guillou S."/>
            <person name="Cros-Aarteil S."/>
            <person name="Calhoun S."/>
            <person name="Haridas S."/>
            <person name="Kuo A."/>
            <person name="Mondo S."/>
            <person name="Pangilinan J."/>
            <person name="Riley R."/>
            <person name="LaButti K."/>
            <person name="Andreopoulos B."/>
            <person name="Lipzen A."/>
            <person name="Chen C."/>
            <person name="Yan M."/>
            <person name="Daum C."/>
            <person name="Ng V."/>
            <person name="Clum A."/>
            <person name="Steindorff A."/>
            <person name="Ohm R.A."/>
            <person name="Martin F."/>
            <person name="Silar P."/>
            <person name="Natvig D.O."/>
            <person name="Lalanne C."/>
            <person name="Gautier V."/>
            <person name="Ament-Velasquez S.L."/>
            <person name="Kruys A."/>
            <person name="Hutchinson M.I."/>
            <person name="Powell A.J."/>
            <person name="Barry K."/>
            <person name="Miller A.N."/>
            <person name="Grigoriev I.V."/>
            <person name="Debuchy R."/>
            <person name="Gladieux P."/>
            <person name="Hiltunen Thoren M."/>
            <person name="Johannesson H."/>
        </authorList>
    </citation>
    <scope>NUCLEOTIDE SEQUENCE</scope>
    <source>
        <strain evidence="1">PSN309</strain>
    </source>
</reference>
<gene>
    <name evidence="1" type="ORF">QBC35DRAFT_66477</name>
</gene>
<dbReference type="SUPFAM" id="SSF160104">
    <property type="entry name" value="Acetoacetate decarboxylase-like"/>
    <property type="match status" value="1"/>
</dbReference>
<dbReference type="PANTHER" id="PTHR40518">
    <property type="entry name" value="ACETOACETATE DECARBOXYLASE"/>
    <property type="match status" value="1"/>
</dbReference>
<dbReference type="AlphaFoldDB" id="A0AAN6WPT6"/>